<keyword evidence="4" id="KW-0547">Nucleotide-binding</keyword>
<keyword evidence="3" id="KW-0808">Transferase</keyword>
<gene>
    <name evidence="10" type="ORF">CLV34_2744</name>
</gene>
<dbReference type="GO" id="GO:0008654">
    <property type="term" value="P:phospholipid biosynthetic process"/>
    <property type="evidence" value="ECO:0007669"/>
    <property type="project" value="UniProtKB-KW"/>
</dbReference>
<dbReference type="GO" id="GO:0004143">
    <property type="term" value="F:ATP-dependent diacylglycerol kinase activity"/>
    <property type="evidence" value="ECO:0007669"/>
    <property type="project" value="TreeGrafter"/>
</dbReference>
<evidence type="ECO:0000256" key="1">
    <source>
        <dbReference type="ARBA" id="ARBA00001946"/>
    </source>
</evidence>
<evidence type="ECO:0000313" key="11">
    <source>
        <dbReference type="Proteomes" id="UP000231586"/>
    </source>
</evidence>
<dbReference type="OrthoDB" id="142078at2"/>
<comment type="caution">
    <text evidence="10">The sequence shown here is derived from an EMBL/GenBank/DDBJ whole genome shotgun (WGS) entry which is preliminary data.</text>
</comment>
<evidence type="ECO:0000256" key="5">
    <source>
        <dbReference type="ARBA" id="ARBA00022777"/>
    </source>
</evidence>
<keyword evidence="7" id="KW-0444">Lipid biosynthesis</keyword>
<dbReference type="InterPro" id="IPR001206">
    <property type="entry name" value="Diacylglycerol_kinase_cat_dom"/>
</dbReference>
<protein>
    <submittedName>
        <fullName evidence="10">Diacylglycerol kinase (ATP)</fullName>
    </submittedName>
</protein>
<evidence type="ECO:0000313" key="10">
    <source>
        <dbReference type="EMBL" id="PJI85562.1"/>
    </source>
</evidence>
<evidence type="ECO:0000256" key="8">
    <source>
        <dbReference type="ARBA" id="ARBA00023264"/>
    </source>
</evidence>
<dbReference type="InterPro" id="IPR045540">
    <property type="entry name" value="YegS/DAGK_C"/>
</dbReference>
<keyword evidence="8" id="KW-1208">Phospholipid metabolism</keyword>
<evidence type="ECO:0000256" key="6">
    <source>
        <dbReference type="ARBA" id="ARBA00022840"/>
    </source>
</evidence>
<evidence type="ECO:0000259" key="9">
    <source>
        <dbReference type="PROSITE" id="PS50146"/>
    </source>
</evidence>
<comment type="cofactor">
    <cofactor evidence="1">
        <name>Mg(2+)</name>
        <dbReference type="ChEBI" id="CHEBI:18420"/>
    </cofactor>
</comment>
<dbReference type="Pfam" id="PF19279">
    <property type="entry name" value="YegS_C"/>
    <property type="match status" value="1"/>
</dbReference>
<dbReference type="AlphaFoldDB" id="A0A2M8W3Q6"/>
<organism evidence="10 11">
    <name type="scientific">Luteimicrobium subarcticum</name>
    <dbReference type="NCBI Taxonomy" id="620910"/>
    <lineage>
        <taxon>Bacteria</taxon>
        <taxon>Bacillati</taxon>
        <taxon>Actinomycetota</taxon>
        <taxon>Actinomycetes</taxon>
        <taxon>Micrococcales</taxon>
        <taxon>Luteimicrobium</taxon>
    </lineage>
</organism>
<comment type="similarity">
    <text evidence="2">Belongs to the diacylglycerol/lipid kinase family.</text>
</comment>
<sequence length="311" mass="31702">MTRLGVVVNPTADRGRADRVGARVHARLRERGVEVVELSGATFADSLARARAAVAGEHGDLDGLVVVGGDGMVHLGVNAVAGTSTPLGIVAAGSGNDFARALGLPVRDPDGAVATILRTLELGGRTVDAARVRALEGGHVEGGTERWFCGVLSAGLDAAVNARANGMRRPRGRAKYAVAALAELRRFVPFGYRVTSDGTVWESPGTLVAVANGPAIGGGIRIAPDARVDDGLLDVVLAGPLSRAAAARVFPLTYAGRHVAHPAVTVAPATVVRVEATSDGAQPPPAFADGEAVGTLPLEVRVEPGALRVLS</sequence>
<dbReference type="PANTHER" id="PTHR12358:SF106">
    <property type="entry name" value="LIPID KINASE YEGS"/>
    <property type="match status" value="1"/>
</dbReference>
<keyword evidence="7" id="KW-0443">Lipid metabolism</keyword>
<keyword evidence="6" id="KW-0067">ATP-binding</keyword>
<dbReference type="RefSeq" id="WP_100350862.1">
    <property type="nucleotide sequence ID" value="NZ_PGTZ01000011.1"/>
</dbReference>
<dbReference type="PROSITE" id="PS50146">
    <property type="entry name" value="DAGK"/>
    <property type="match status" value="1"/>
</dbReference>
<keyword evidence="11" id="KW-1185">Reference proteome</keyword>
<keyword evidence="7" id="KW-0594">Phospholipid biosynthesis</keyword>
<dbReference type="GO" id="GO:0005524">
    <property type="term" value="F:ATP binding"/>
    <property type="evidence" value="ECO:0007669"/>
    <property type="project" value="UniProtKB-KW"/>
</dbReference>
<dbReference type="Gene3D" id="3.40.50.10330">
    <property type="entry name" value="Probable inorganic polyphosphate/atp-NAD kinase, domain 1"/>
    <property type="match status" value="1"/>
</dbReference>
<evidence type="ECO:0000256" key="2">
    <source>
        <dbReference type="ARBA" id="ARBA00005983"/>
    </source>
</evidence>
<dbReference type="InterPro" id="IPR017438">
    <property type="entry name" value="ATP-NAD_kinase_N"/>
</dbReference>
<evidence type="ECO:0000256" key="7">
    <source>
        <dbReference type="ARBA" id="ARBA00023209"/>
    </source>
</evidence>
<dbReference type="InterPro" id="IPR050187">
    <property type="entry name" value="Lipid_Phosphate_FormReg"/>
</dbReference>
<dbReference type="InterPro" id="IPR016064">
    <property type="entry name" value="NAD/diacylglycerol_kinase_sf"/>
</dbReference>
<accession>A0A2M8W3Q6</accession>
<feature type="domain" description="DAGKc" evidence="9">
    <location>
        <begin position="1"/>
        <end position="137"/>
    </location>
</feature>
<keyword evidence="5 10" id="KW-0418">Kinase</keyword>
<dbReference type="Gene3D" id="2.60.200.40">
    <property type="match status" value="1"/>
</dbReference>
<dbReference type="SUPFAM" id="SSF111331">
    <property type="entry name" value="NAD kinase/diacylglycerol kinase-like"/>
    <property type="match status" value="1"/>
</dbReference>
<dbReference type="EMBL" id="PGTZ01000011">
    <property type="protein sequence ID" value="PJI85562.1"/>
    <property type="molecule type" value="Genomic_DNA"/>
</dbReference>
<dbReference type="GO" id="GO:0005886">
    <property type="term" value="C:plasma membrane"/>
    <property type="evidence" value="ECO:0007669"/>
    <property type="project" value="TreeGrafter"/>
</dbReference>
<evidence type="ECO:0000256" key="4">
    <source>
        <dbReference type="ARBA" id="ARBA00022741"/>
    </source>
</evidence>
<dbReference type="Pfam" id="PF00781">
    <property type="entry name" value="DAGK_cat"/>
    <property type="match status" value="1"/>
</dbReference>
<dbReference type="Proteomes" id="UP000231586">
    <property type="component" value="Unassembled WGS sequence"/>
</dbReference>
<dbReference type="SMART" id="SM00046">
    <property type="entry name" value="DAGKc"/>
    <property type="match status" value="1"/>
</dbReference>
<proteinExistence type="inferred from homology"/>
<reference evidence="10 11" key="1">
    <citation type="submission" date="2017-11" db="EMBL/GenBank/DDBJ databases">
        <title>Genomic Encyclopedia of Archaeal and Bacterial Type Strains, Phase II (KMG-II): From Individual Species to Whole Genera.</title>
        <authorList>
            <person name="Goeker M."/>
        </authorList>
    </citation>
    <scope>NUCLEOTIDE SEQUENCE [LARGE SCALE GENOMIC DNA]</scope>
    <source>
        <strain evidence="10 11">DSM 22413</strain>
    </source>
</reference>
<name>A0A2M8W3Q6_9MICO</name>
<evidence type="ECO:0000256" key="3">
    <source>
        <dbReference type="ARBA" id="ARBA00022679"/>
    </source>
</evidence>
<dbReference type="PANTHER" id="PTHR12358">
    <property type="entry name" value="SPHINGOSINE KINASE"/>
    <property type="match status" value="1"/>
</dbReference>